<accession>A0AAD7J6R9</accession>
<dbReference type="Pfam" id="PF14388">
    <property type="entry name" value="DUF4419"/>
    <property type="match status" value="1"/>
</dbReference>
<name>A0AAD7J6R9_9AGAR</name>
<dbReference type="PANTHER" id="PTHR31252">
    <property type="entry name" value="DUF4419 DOMAIN-CONTAINING PROTEIN"/>
    <property type="match status" value="1"/>
</dbReference>
<gene>
    <name evidence="1" type="ORF">B0H16DRAFT_1821637</name>
</gene>
<evidence type="ECO:0000313" key="2">
    <source>
        <dbReference type="Proteomes" id="UP001215598"/>
    </source>
</evidence>
<dbReference type="InterPro" id="IPR025533">
    <property type="entry name" value="DUF4419"/>
</dbReference>
<organism evidence="1 2">
    <name type="scientific">Mycena metata</name>
    <dbReference type="NCBI Taxonomy" id="1033252"/>
    <lineage>
        <taxon>Eukaryota</taxon>
        <taxon>Fungi</taxon>
        <taxon>Dikarya</taxon>
        <taxon>Basidiomycota</taxon>
        <taxon>Agaricomycotina</taxon>
        <taxon>Agaricomycetes</taxon>
        <taxon>Agaricomycetidae</taxon>
        <taxon>Agaricales</taxon>
        <taxon>Marasmiineae</taxon>
        <taxon>Mycenaceae</taxon>
        <taxon>Mycena</taxon>
    </lineage>
</organism>
<dbReference type="Proteomes" id="UP001215598">
    <property type="component" value="Unassembled WGS sequence"/>
</dbReference>
<dbReference type="PANTHER" id="PTHR31252:SF11">
    <property type="entry name" value="DUF4419 DOMAIN-CONTAINING PROTEIN"/>
    <property type="match status" value="1"/>
</dbReference>
<dbReference type="AlphaFoldDB" id="A0AAD7J6R9"/>
<keyword evidence="2" id="KW-1185">Reference proteome</keyword>
<sequence length="132" mass="14982">MTLQRLSGLFTRKKNIENVLMRDPKSRPHLRPDDAWITILTQFNFYINANAELLRANFVAHEGKIQLRTEADIFEGSDFGGLAREMVDLIHKNFVDPTLRAWVLPNLSTTTMNDTAVSSILMMATLKAYVSA</sequence>
<reference evidence="1" key="1">
    <citation type="submission" date="2023-03" db="EMBL/GenBank/DDBJ databases">
        <title>Massive genome expansion in bonnet fungi (Mycena s.s.) driven by repeated elements and novel gene families across ecological guilds.</title>
        <authorList>
            <consortium name="Lawrence Berkeley National Laboratory"/>
            <person name="Harder C.B."/>
            <person name="Miyauchi S."/>
            <person name="Viragh M."/>
            <person name="Kuo A."/>
            <person name="Thoen E."/>
            <person name="Andreopoulos B."/>
            <person name="Lu D."/>
            <person name="Skrede I."/>
            <person name="Drula E."/>
            <person name="Henrissat B."/>
            <person name="Morin E."/>
            <person name="Kohler A."/>
            <person name="Barry K."/>
            <person name="LaButti K."/>
            <person name="Morin E."/>
            <person name="Salamov A."/>
            <person name="Lipzen A."/>
            <person name="Mereny Z."/>
            <person name="Hegedus B."/>
            <person name="Baldrian P."/>
            <person name="Stursova M."/>
            <person name="Weitz H."/>
            <person name="Taylor A."/>
            <person name="Grigoriev I.V."/>
            <person name="Nagy L.G."/>
            <person name="Martin F."/>
            <person name="Kauserud H."/>
        </authorList>
    </citation>
    <scope>NUCLEOTIDE SEQUENCE</scope>
    <source>
        <strain evidence="1">CBHHK182m</strain>
    </source>
</reference>
<evidence type="ECO:0000313" key="1">
    <source>
        <dbReference type="EMBL" id="KAJ7758330.1"/>
    </source>
</evidence>
<comment type="caution">
    <text evidence="1">The sequence shown here is derived from an EMBL/GenBank/DDBJ whole genome shotgun (WGS) entry which is preliminary data.</text>
</comment>
<proteinExistence type="predicted"/>
<dbReference type="EMBL" id="JARKIB010000042">
    <property type="protein sequence ID" value="KAJ7758330.1"/>
    <property type="molecule type" value="Genomic_DNA"/>
</dbReference>
<protein>
    <submittedName>
        <fullName evidence="1">Uncharacterized protein</fullName>
    </submittedName>
</protein>